<proteinExistence type="predicted"/>
<protein>
    <recommendedName>
        <fullName evidence="3">RHS repeat-associated core domain-containing protein</fullName>
    </recommendedName>
</protein>
<evidence type="ECO:0008006" key="3">
    <source>
        <dbReference type="Google" id="ProtNLM"/>
    </source>
</evidence>
<dbReference type="Proteomes" id="UP001470752">
    <property type="component" value="Unassembled WGS sequence"/>
</dbReference>
<sequence length="227" mass="23633">EKNLYAYCDDNPITRVDGDGQCWNILVGAVIGATVNVITGGIAATVTGQKYSGVDIFWAAVAGAVAGAGGPGGMVKALIGGVISAGYTAWCSYQRGDSRLKTALNAGTAFLATVFISNVTGFASIPEHSQNLITGVWGTTFGLSGNLTAAGVSAGISMSNMSENKTINQPISASHISVSIPKNAIGQSRTFNGKNKVYSTSFIYKASNGKVVYKKRKNYYPRNARTV</sequence>
<name>A0ABV1CH76_9FIRM</name>
<evidence type="ECO:0000313" key="2">
    <source>
        <dbReference type="Proteomes" id="UP001470752"/>
    </source>
</evidence>
<dbReference type="EMBL" id="JBBNFW010000080">
    <property type="protein sequence ID" value="MEQ2411737.1"/>
    <property type="molecule type" value="Genomic_DNA"/>
</dbReference>
<accession>A0ABV1CH76</accession>
<comment type="caution">
    <text evidence="1">The sequence shown here is derived from an EMBL/GenBank/DDBJ whole genome shotgun (WGS) entry which is preliminary data.</text>
</comment>
<reference evidence="1 2" key="1">
    <citation type="submission" date="2024-04" db="EMBL/GenBank/DDBJ databases">
        <title>Human intestinal bacterial collection.</title>
        <authorList>
            <person name="Pauvert C."/>
            <person name="Hitch T.C.A."/>
            <person name="Clavel T."/>
        </authorList>
    </citation>
    <scope>NUCLEOTIDE SEQUENCE [LARGE SCALE GENOMIC DNA]</scope>
    <source>
        <strain evidence="1 2">CLA-AA-H161</strain>
    </source>
</reference>
<organism evidence="1 2">
    <name type="scientific">Blautia acetigignens</name>
    <dbReference type="NCBI Taxonomy" id="2981783"/>
    <lineage>
        <taxon>Bacteria</taxon>
        <taxon>Bacillati</taxon>
        <taxon>Bacillota</taxon>
        <taxon>Clostridia</taxon>
        <taxon>Lachnospirales</taxon>
        <taxon>Lachnospiraceae</taxon>
        <taxon>Blautia</taxon>
    </lineage>
</organism>
<keyword evidence="2" id="KW-1185">Reference proteome</keyword>
<evidence type="ECO:0000313" key="1">
    <source>
        <dbReference type="EMBL" id="MEQ2411737.1"/>
    </source>
</evidence>
<gene>
    <name evidence="1" type="ORF">AAAX94_01550</name>
</gene>
<feature type="non-terminal residue" evidence="1">
    <location>
        <position position="1"/>
    </location>
</feature>